<accession>A0A4R0X9Q2</accession>
<dbReference type="PANTHER" id="PTHR42978:SF6">
    <property type="entry name" value="QUORUM-QUENCHING LACTONASE YTNP-RELATED"/>
    <property type="match status" value="1"/>
</dbReference>
<organism evidence="6 7">
    <name type="scientific">Paraburkholderia steynii</name>
    <dbReference type="NCBI Taxonomy" id="1245441"/>
    <lineage>
        <taxon>Bacteria</taxon>
        <taxon>Pseudomonadati</taxon>
        <taxon>Pseudomonadota</taxon>
        <taxon>Betaproteobacteria</taxon>
        <taxon>Burkholderiales</taxon>
        <taxon>Burkholderiaceae</taxon>
        <taxon>Paraburkholderia</taxon>
    </lineage>
</organism>
<evidence type="ECO:0000256" key="4">
    <source>
        <dbReference type="ARBA" id="ARBA00022833"/>
    </source>
</evidence>
<dbReference type="InterPro" id="IPR001279">
    <property type="entry name" value="Metallo-B-lactamas"/>
</dbReference>
<evidence type="ECO:0000256" key="2">
    <source>
        <dbReference type="ARBA" id="ARBA00022723"/>
    </source>
</evidence>
<comment type="caution">
    <text evidence="6">The sequence shown here is derived from an EMBL/GenBank/DDBJ whole genome shotgun (WGS) entry which is preliminary data.</text>
</comment>
<feature type="domain" description="Metallo-beta-lactamase" evidence="5">
    <location>
        <begin position="61"/>
        <end position="264"/>
    </location>
</feature>
<comment type="similarity">
    <text evidence="1">Belongs to the metallo-beta-lactamase superfamily.</text>
</comment>
<dbReference type="PANTHER" id="PTHR42978">
    <property type="entry name" value="QUORUM-QUENCHING LACTONASE YTNP-RELATED-RELATED"/>
    <property type="match status" value="1"/>
</dbReference>
<name>A0A4R0X9Q2_9BURK</name>
<dbReference type="GO" id="GO:0016787">
    <property type="term" value="F:hydrolase activity"/>
    <property type="evidence" value="ECO:0007669"/>
    <property type="project" value="UniProtKB-KW"/>
</dbReference>
<dbReference type="AlphaFoldDB" id="A0A4R0X9Q2"/>
<dbReference type="InterPro" id="IPR051013">
    <property type="entry name" value="MBL_superfamily_lactonases"/>
</dbReference>
<dbReference type="SMART" id="SM00849">
    <property type="entry name" value="Lactamase_B"/>
    <property type="match status" value="1"/>
</dbReference>
<dbReference type="EMBL" id="MWML01000266">
    <property type="protein sequence ID" value="TCG04310.1"/>
    <property type="molecule type" value="Genomic_DNA"/>
</dbReference>
<evidence type="ECO:0000313" key="6">
    <source>
        <dbReference type="EMBL" id="TCG04310.1"/>
    </source>
</evidence>
<dbReference type="CDD" id="cd07720">
    <property type="entry name" value="OPHC2-like_MBL-fold"/>
    <property type="match status" value="1"/>
</dbReference>
<dbReference type="SUPFAM" id="SSF56281">
    <property type="entry name" value="Metallo-hydrolase/oxidoreductase"/>
    <property type="match status" value="1"/>
</dbReference>
<dbReference type="Gene3D" id="3.60.15.10">
    <property type="entry name" value="Ribonuclease Z/Hydroxyacylglutathione hydrolase-like"/>
    <property type="match status" value="1"/>
</dbReference>
<evidence type="ECO:0000256" key="1">
    <source>
        <dbReference type="ARBA" id="ARBA00007749"/>
    </source>
</evidence>
<dbReference type="GO" id="GO:0046872">
    <property type="term" value="F:metal ion binding"/>
    <property type="evidence" value="ECO:0007669"/>
    <property type="project" value="UniProtKB-KW"/>
</dbReference>
<dbReference type="InterPro" id="IPR036866">
    <property type="entry name" value="RibonucZ/Hydroxyglut_hydro"/>
</dbReference>
<keyword evidence="3 6" id="KW-0378">Hydrolase</keyword>
<keyword evidence="7" id="KW-1185">Reference proteome</keyword>
<gene>
    <name evidence="6" type="ORF">BZM27_41890</name>
</gene>
<evidence type="ECO:0000256" key="3">
    <source>
        <dbReference type="ARBA" id="ARBA00022801"/>
    </source>
</evidence>
<sequence>MSSRAKFQAPAINRKTVGDMTVTMLSDGYLDVSFELLDGIDAAKAEALLEQRGASPLPRMNINVYVVESADRTILIDSGAGGINGWGGRLQVALAAAGIDPLQIDTVLLTHAHPDHIGGLAGPLQTPVFRNVRQLFVHEKELAFWRDEGIYTSAPDGFRPFFDVARNAFNAYAEKLVPFHQEAILPGIQTVPLFGHTPGHTGYLLGDGSDALLIWGDIVHFPHIQLARPDVTIAFDSDPALAAHTRGKLLDRVVTDKLSISGMHFNLPTTASVQRDGSAYILNYDMWSPAV</sequence>
<evidence type="ECO:0000259" key="5">
    <source>
        <dbReference type="SMART" id="SM00849"/>
    </source>
</evidence>
<keyword evidence="2" id="KW-0479">Metal-binding</keyword>
<reference evidence="6 7" key="1">
    <citation type="submission" date="2017-02" db="EMBL/GenBank/DDBJ databases">
        <title>Paraburkholderia sophoroidis sp. nov. and Paraburkholderia steynii sp. nov. rhizobial symbionts of the fynbos legume Hypocalyptus sophoroides.</title>
        <authorList>
            <person name="Steenkamp E.T."/>
            <person name="Beukes C.W."/>
            <person name="Van Zyl E."/>
            <person name="Avontuur J."/>
            <person name="Chan W.Y."/>
            <person name="Hassen A."/>
            <person name="Palmer M."/>
            <person name="Mthombeni L."/>
            <person name="Phalane F."/>
            <person name="Sereme K."/>
            <person name="Venter S.N."/>
        </authorList>
    </citation>
    <scope>NUCLEOTIDE SEQUENCE [LARGE SCALE GENOMIC DNA]</scope>
    <source>
        <strain evidence="6 7">HC1.1ba</strain>
    </source>
</reference>
<protein>
    <submittedName>
        <fullName evidence="6">MBL fold metallo-hydrolase</fullName>
    </submittedName>
</protein>
<proteinExistence type="inferred from homology"/>
<keyword evidence="4" id="KW-0862">Zinc</keyword>
<dbReference type="Pfam" id="PF00753">
    <property type="entry name" value="Lactamase_B"/>
    <property type="match status" value="1"/>
</dbReference>
<dbReference type="Proteomes" id="UP000294200">
    <property type="component" value="Unassembled WGS sequence"/>
</dbReference>
<evidence type="ECO:0000313" key="7">
    <source>
        <dbReference type="Proteomes" id="UP000294200"/>
    </source>
</evidence>